<protein>
    <recommendedName>
        <fullName evidence="3">DUF1579 domain-containing protein</fullName>
    </recommendedName>
</protein>
<dbReference type="Pfam" id="PF07617">
    <property type="entry name" value="DUF1579"/>
    <property type="match status" value="1"/>
</dbReference>
<sequence>MFEKPQEAHHWLKPLEGVWLSEMECQMGPDQPAMKTTGEVTCRSLGGMWYLIEGGGEDADTGAWSTLMTLGYDVAQGLYVGSFAGSMMSCLWSYQGGLDESGRKLTLDTMGPKCGSEGMASYKDAIEIIDDSQWVLTSEILTESGDWVQIMRSEYRRKN</sequence>
<dbReference type="Proteomes" id="UP000315647">
    <property type="component" value="Chromosome"/>
</dbReference>
<dbReference type="RefSeq" id="WP_145448533.1">
    <property type="nucleotide sequence ID" value="NZ_CP037421.1"/>
</dbReference>
<dbReference type="EMBL" id="CP037421">
    <property type="protein sequence ID" value="QDT26148.1"/>
    <property type="molecule type" value="Genomic_DNA"/>
</dbReference>
<organism evidence="1 2">
    <name type="scientific">Gimesia panareensis</name>
    <dbReference type="NCBI Taxonomy" id="2527978"/>
    <lineage>
        <taxon>Bacteria</taxon>
        <taxon>Pseudomonadati</taxon>
        <taxon>Planctomycetota</taxon>
        <taxon>Planctomycetia</taxon>
        <taxon>Planctomycetales</taxon>
        <taxon>Planctomycetaceae</taxon>
        <taxon>Gimesia</taxon>
    </lineage>
</organism>
<dbReference type="AlphaFoldDB" id="A0A517Q3F1"/>
<gene>
    <name evidence="1" type="ORF">Enr10x_14480</name>
</gene>
<reference evidence="1 2" key="1">
    <citation type="submission" date="2019-03" db="EMBL/GenBank/DDBJ databases">
        <title>Deep-cultivation of Planctomycetes and their phenomic and genomic characterization uncovers novel biology.</title>
        <authorList>
            <person name="Wiegand S."/>
            <person name="Jogler M."/>
            <person name="Boedeker C."/>
            <person name="Pinto D."/>
            <person name="Vollmers J."/>
            <person name="Rivas-Marin E."/>
            <person name="Kohn T."/>
            <person name="Peeters S.H."/>
            <person name="Heuer A."/>
            <person name="Rast P."/>
            <person name="Oberbeckmann S."/>
            <person name="Bunk B."/>
            <person name="Jeske O."/>
            <person name="Meyerdierks A."/>
            <person name="Storesund J.E."/>
            <person name="Kallscheuer N."/>
            <person name="Luecker S."/>
            <person name="Lage O.M."/>
            <person name="Pohl T."/>
            <person name="Merkel B.J."/>
            <person name="Hornburger P."/>
            <person name="Mueller R.-W."/>
            <person name="Bruemmer F."/>
            <person name="Labrenz M."/>
            <person name="Spormann A.M."/>
            <person name="Op den Camp H."/>
            <person name="Overmann J."/>
            <person name="Amann R."/>
            <person name="Jetten M.S.M."/>
            <person name="Mascher T."/>
            <person name="Medema M.H."/>
            <person name="Devos D.P."/>
            <person name="Kaster A.-K."/>
            <person name="Ovreas L."/>
            <person name="Rohde M."/>
            <person name="Galperin M.Y."/>
            <person name="Jogler C."/>
        </authorList>
    </citation>
    <scope>NUCLEOTIDE SEQUENCE [LARGE SCALE GENOMIC DNA]</scope>
    <source>
        <strain evidence="1 2">Enr10</strain>
    </source>
</reference>
<evidence type="ECO:0000313" key="2">
    <source>
        <dbReference type="Proteomes" id="UP000315647"/>
    </source>
</evidence>
<proteinExistence type="predicted"/>
<dbReference type="InterPro" id="IPR011473">
    <property type="entry name" value="DUF1579"/>
</dbReference>
<name>A0A517Q3F1_9PLAN</name>
<keyword evidence="2" id="KW-1185">Reference proteome</keyword>
<accession>A0A517Q3F1</accession>
<evidence type="ECO:0008006" key="3">
    <source>
        <dbReference type="Google" id="ProtNLM"/>
    </source>
</evidence>
<evidence type="ECO:0000313" key="1">
    <source>
        <dbReference type="EMBL" id="QDT26148.1"/>
    </source>
</evidence>